<protein>
    <submittedName>
        <fullName evidence="1">Uncharacterized protein</fullName>
    </submittedName>
</protein>
<dbReference type="AlphaFoldDB" id="A0AAI9ZCR7"/>
<organism evidence="1 2">
    <name type="scientific">Colletotrichum phormii</name>
    <dbReference type="NCBI Taxonomy" id="359342"/>
    <lineage>
        <taxon>Eukaryota</taxon>
        <taxon>Fungi</taxon>
        <taxon>Dikarya</taxon>
        <taxon>Ascomycota</taxon>
        <taxon>Pezizomycotina</taxon>
        <taxon>Sordariomycetes</taxon>
        <taxon>Hypocreomycetidae</taxon>
        <taxon>Glomerellales</taxon>
        <taxon>Glomerellaceae</taxon>
        <taxon>Colletotrichum</taxon>
        <taxon>Colletotrichum acutatum species complex</taxon>
    </lineage>
</organism>
<accession>A0AAI9ZCR7</accession>
<evidence type="ECO:0000313" key="2">
    <source>
        <dbReference type="Proteomes" id="UP001243989"/>
    </source>
</evidence>
<gene>
    <name evidence="1" type="ORF">BDP81DRAFT_156810</name>
</gene>
<comment type="caution">
    <text evidence="1">The sequence shown here is derived from an EMBL/GenBank/DDBJ whole genome shotgun (WGS) entry which is preliminary data.</text>
</comment>
<proteinExistence type="predicted"/>
<dbReference type="EMBL" id="JAHMHQ010000039">
    <property type="protein sequence ID" value="KAK1622122.1"/>
    <property type="molecule type" value="Genomic_DNA"/>
</dbReference>
<reference evidence="1" key="1">
    <citation type="submission" date="2021-06" db="EMBL/GenBank/DDBJ databases">
        <title>Comparative genomics, transcriptomics and evolutionary studies reveal genomic signatures of adaptation to plant cell wall in hemibiotrophic fungi.</title>
        <authorList>
            <consortium name="DOE Joint Genome Institute"/>
            <person name="Baroncelli R."/>
            <person name="Diaz J.F."/>
            <person name="Benocci T."/>
            <person name="Peng M."/>
            <person name="Battaglia E."/>
            <person name="Haridas S."/>
            <person name="Andreopoulos W."/>
            <person name="Labutti K."/>
            <person name="Pangilinan J."/>
            <person name="Floch G.L."/>
            <person name="Makela M.R."/>
            <person name="Henrissat B."/>
            <person name="Grigoriev I.V."/>
            <person name="Crouch J.A."/>
            <person name="De Vries R.P."/>
            <person name="Sukno S.A."/>
            <person name="Thon M.R."/>
        </authorList>
    </citation>
    <scope>NUCLEOTIDE SEQUENCE</scope>
    <source>
        <strain evidence="1">CBS 102054</strain>
    </source>
</reference>
<keyword evidence="2" id="KW-1185">Reference proteome</keyword>
<dbReference type="Proteomes" id="UP001243989">
    <property type="component" value="Unassembled WGS sequence"/>
</dbReference>
<sequence>MMATSRTSLTQSLCVSRPTLSTNRLIQQPKKDLPSLAHLIRINSTDSQICPHHHATSKMCTIHIIKCHDCNTIQSTWCQYCASTPPNRLCHRGQTSRITTYLLRGHYDLCLTKMGTYNSLRPVETTSTAVHRAINRKSMSGPSSMFRVERCVNSLSMRLKRLTSDARRFYSGLEHGLSNRAKTRWQVMKRKMSRDLELISQNQTRG</sequence>
<evidence type="ECO:0000313" key="1">
    <source>
        <dbReference type="EMBL" id="KAK1622122.1"/>
    </source>
</evidence>
<name>A0AAI9ZCR7_9PEZI</name>
<dbReference type="GeneID" id="85466820"/>
<dbReference type="RefSeq" id="XP_060438117.1">
    <property type="nucleotide sequence ID" value="XM_060581958.1"/>
</dbReference>